<gene>
    <name evidence="2" type="ORF">CEXT_367401</name>
</gene>
<reference evidence="2 3" key="1">
    <citation type="submission" date="2021-06" db="EMBL/GenBank/DDBJ databases">
        <title>Caerostris extrusa draft genome.</title>
        <authorList>
            <person name="Kono N."/>
            <person name="Arakawa K."/>
        </authorList>
    </citation>
    <scope>NUCLEOTIDE SEQUENCE [LARGE SCALE GENOMIC DNA]</scope>
</reference>
<dbReference type="EMBL" id="BPLR01016385">
    <property type="protein sequence ID" value="GIY83430.1"/>
    <property type="molecule type" value="Genomic_DNA"/>
</dbReference>
<organism evidence="2 3">
    <name type="scientific">Caerostris extrusa</name>
    <name type="common">Bark spider</name>
    <name type="synonym">Caerostris bankana</name>
    <dbReference type="NCBI Taxonomy" id="172846"/>
    <lineage>
        <taxon>Eukaryota</taxon>
        <taxon>Metazoa</taxon>
        <taxon>Ecdysozoa</taxon>
        <taxon>Arthropoda</taxon>
        <taxon>Chelicerata</taxon>
        <taxon>Arachnida</taxon>
        <taxon>Araneae</taxon>
        <taxon>Araneomorphae</taxon>
        <taxon>Entelegynae</taxon>
        <taxon>Araneoidea</taxon>
        <taxon>Araneidae</taxon>
        <taxon>Caerostris</taxon>
    </lineage>
</organism>
<sequence length="227" mass="25210">MQHPIPNQLSIHYPISMQHTISNQLSIHYPISMQHPISYPSIIQYCDFFPSLRKAGDRPPLLQEHRPGGAPGGLLPGHPGPALRHRRLLQEALAGPQGQERLRQQESSGRLTDDERHGKAAAGQDSQILSLHLSCGKKLTTQSPTLATSRRLRETGSDGLFATIKRGPSRPIYTSASYKQGSDAFCAQHSTSTKAAQIRTHLQREMEQSQKQQQASAVMNPHYLRFS</sequence>
<feature type="region of interest" description="Disordered" evidence="1">
    <location>
        <begin position="94"/>
        <end position="125"/>
    </location>
</feature>
<evidence type="ECO:0000313" key="3">
    <source>
        <dbReference type="Proteomes" id="UP001054945"/>
    </source>
</evidence>
<dbReference type="AlphaFoldDB" id="A0AAV4WPI5"/>
<proteinExistence type="predicted"/>
<evidence type="ECO:0000256" key="1">
    <source>
        <dbReference type="SAM" id="MobiDB-lite"/>
    </source>
</evidence>
<dbReference type="Proteomes" id="UP001054945">
    <property type="component" value="Unassembled WGS sequence"/>
</dbReference>
<keyword evidence="3" id="KW-1185">Reference proteome</keyword>
<name>A0AAV4WPI5_CAEEX</name>
<comment type="caution">
    <text evidence="2">The sequence shown here is derived from an EMBL/GenBank/DDBJ whole genome shotgun (WGS) entry which is preliminary data.</text>
</comment>
<accession>A0AAV4WPI5</accession>
<protein>
    <submittedName>
        <fullName evidence="2">Uncharacterized protein</fullName>
    </submittedName>
</protein>
<evidence type="ECO:0000313" key="2">
    <source>
        <dbReference type="EMBL" id="GIY83430.1"/>
    </source>
</evidence>
<feature type="region of interest" description="Disordered" evidence="1">
    <location>
        <begin position="57"/>
        <end position="82"/>
    </location>
</feature>